<reference evidence="1 2" key="2">
    <citation type="journal article" date="2017" name="Genome Biol.">
        <title>New reference genome sequences of hot pepper reveal the massive evolution of plant disease-resistance genes by retroduplication.</title>
        <authorList>
            <person name="Kim S."/>
            <person name="Park J."/>
            <person name="Yeom S.I."/>
            <person name="Kim Y.M."/>
            <person name="Seo E."/>
            <person name="Kim K.T."/>
            <person name="Kim M.S."/>
            <person name="Lee J.M."/>
            <person name="Cheong K."/>
            <person name="Shin H.S."/>
            <person name="Kim S.B."/>
            <person name="Han K."/>
            <person name="Lee J."/>
            <person name="Park M."/>
            <person name="Lee H.A."/>
            <person name="Lee H.Y."/>
            <person name="Lee Y."/>
            <person name="Oh S."/>
            <person name="Lee J.H."/>
            <person name="Choi E."/>
            <person name="Choi E."/>
            <person name="Lee S.E."/>
            <person name="Jeon J."/>
            <person name="Kim H."/>
            <person name="Choi G."/>
            <person name="Song H."/>
            <person name="Lee J."/>
            <person name="Lee S.C."/>
            <person name="Kwon J.K."/>
            <person name="Lee H.Y."/>
            <person name="Koo N."/>
            <person name="Hong Y."/>
            <person name="Kim R.W."/>
            <person name="Kang W.H."/>
            <person name="Huh J.H."/>
            <person name="Kang B.C."/>
            <person name="Yang T.J."/>
            <person name="Lee Y.H."/>
            <person name="Bennetzen J.L."/>
            <person name="Choi D."/>
        </authorList>
    </citation>
    <scope>NUCLEOTIDE SEQUENCE [LARGE SCALE GENOMIC DNA]</scope>
    <source>
        <strain evidence="2">cv. CM334</strain>
    </source>
</reference>
<organism evidence="1 2">
    <name type="scientific">Capsicum annuum</name>
    <name type="common">Capsicum pepper</name>
    <dbReference type="NCBI Taxonomy" id="4072"/>
    <lineage>
        <taxon>Eukaryota</taxon>
        <taxon>Viridiplantae</taxon>
        <taxon>Streptophyta</taxon>
        <taxon>Embryophyta</taxon>
        <taxon>Tracheophyta</taxon>
        <taxon>Spermatophyta</taxon>
        <taxon>Magnoliopsida</taxon>
        <taxon>eudicotyledons</taxon>
        <taxon>Gunneridae</taxon>
        <taxon>Pentapetalae</taxon>
        <taxon>asterids</taxon>
        <taxon>lamiids</taxon>
        <taxon>Solanales</taxon>
        <taxon>Solanaceae</taxon>
        <taxon>Solanoideae</taxon>
        <taxon>Capsiceae</taxon>
        <taxon>Capsicum</taxon>
    </lineage>
</organism>
<dbReference type="Gramene" id="PHT76658">
    <property type="protein sequence ID" value="PHT76658"/>
    <property type="gene ID" value="T459_20180"/>
</dbReference>
<dbReference type="Proteomes" id="UP000222542">
    <property type="component" value="Unassembled WGS sequence"/>
</dbReference>
<dbReference type="STRING" id="4072.A0A2G2Z3T0"/>
<dbReference type="AlphaFoldDB" id="A0A2G2Z3T0"/>
<proteinExistence type="predicted"/>
<dbReference type="EMBL" id="AYRZ02000007">
    <property type="protein sequence ID" value="PHT76658.1"/>
    <property type="molecule type" value="Genomic_DNA"/>
</dbReference>
<name>A0A2G2Z3T0_CAPAN</name>
<reference evidence="1 2" key="1">
    <citation type="journal article" date="2014" name="Nat. Genet.">
        <title>Genome sequence of the hot pepper provides insights into the evolution of pungency in Capsicum species.</title>
        <authorList>
            <person name="Kim S."/>
            <person name="Park M."/>
            <person name="Yeom S.I."/>
            <person name="Kim Y.M."/>
            <person name="Lee J.M."/>
            <person name="Lee H.A."/>
            <person name="Seo E."/>
            <person name="Choi J."/>
            <person name="Cheong K."/>
            <person name="Kim K.T."/>
            <person name="Jung K."/>
            <person name="Lee G.W."/>
            <person name="Oh S.K."/>
            <person name="Bae C."/>
            <person name="Kim S.B."/>
            <person name="Lee H.Y."/>
            <person name="Kim S.Y."/>
            <person name="Kim M.S."/>
            <person name="Kang B.C."/>
            <person name="Jo Y.D."/>
            <person name="Yang H.B."/>
            <person name="Jeong H.J."/>
            <person name="Kang W.H."/>
            <person name="Kwon J.K."/>
            <person name="Shin C."/>
            <person name="Lim J.Y."/>
            <person name="Park J.H."/>
            <person name="Huh J.H."/>
            <person name="Kim J.S."/>
            <person name="Kim B.D."/>
            <person name="Cohen O."/>
            <person name="Paran I."/>
            <person name="Suh M.C."/>
            <person name="Lee S.B."/>
            <person name="Kim Y.K."/>
            <person name="Shin Y."/>
            <person name="Noh S.J."/>
            <person name="Park J."/>
            <person name="Seo Y.S."/>
            <person name="Kwon S.Y."/>
            <person name="Kim H.A."/>
            <person name="Park J.M."/>
            <person name="Kim H.J."/>
            <person name="Choi S.B."/>
            <person name="Bosland P.W."/>
            <person name="Reeves G."/>
            <person name="Jo S.H."/>
            <person name="Lee B.W."/>
            <person name="Cho H.T."/>
            <person name="Choi H.S."/>
            <person name="Lee M.S."/>
            <person name="Yu Y."/>
            <person name="Do Choi Y."/>
            <person name="Park B.S."/>
            <person name="van Deynze A."/>
            <person name="Ashrafi H."/>
            <person name="Hill T."/>
            <person name="Kim W.T."/>
            <person name="Pai H.S."/>
            <person name="Ahn H.K."/>
            <person name="Yeam I."/>
            <person name="Giovannoni J.J."/>
            <person name="Rose J.K."/>
            <person name="Sorensen I."/>
            <person name="Lee S.J."/>
            <person name="Kim R.W."/>
            <person name="Choi I.Y."/>
            <person name="Choi B.S."/>
            <person name="Lim J.S."/>
            <person name="Lee Y.H."/>
            <person name="Choi D."/>
        </authorList>
    </citation>
    <scope>NUCLEOTIDE SEQUENCE [LARGE SCALE GENOMIC DNA]</scope>
    <source>
        <strain evidence="2">cv. CM334</strain>
    </source>
</reference>
<evidence type="ECO:0000313" key="2">
    <source>
        <dbReference type="Proteomes" id="UP000222542"/>
    </source>
</evidence>
<keyword evidence="2" id="KW-1185">Reference proteome</keyword>
<evidence type="ECO:0000313" key="1">
    <source>
        <dbReference type="EMBL" id="PHT76658.1"/>
    </source>
</evidence>
<gene>
    <name evidence="1" type="ORF">T459_20180</name>
</gene>
<comment type="caution">
    <text evidence="1">The sequence shown here is derived from an EMBL/GenBank/DDBJ whole genome shotgun (WGS) entry which is preliminary data.</text>
</comment>
<accession>A0A2G2Z3T0</accession>
<sequence>MPTLNCFFKKRGKFQDERQVENGDVKLGLICRKSNGLINVRDNHYEQIKEKLGLIVNGYPAKESSPKP</sequence>
<protein>
    <submittedName>
        <fullName evidence="1">Uncharacterized protein</fullName>
    </submittedName>
</protein>